<name>A0A182SNP2_9DIPT</name>
<feature type="compositionally biased region" description="Basic residues" evidence="1">
    <location>
        <begin position="180"/>
        <end position="189"/>
    </location>
</feature>
<reference evidence="4" key="1">
    <citation type="submission" date="2013-09" db="EMBL/GenBank/DDBJ databases">
        <title>The Genome Sequence of Anopheles maculatus species B.</title>
        <authorList>
            <consortium name="The Broad Institute Genomics Platform"/>
            <person name="Neafsey D.E."/>
            <person name="Besansky N."/>
            <person name="Howell P."/>
            <person name="Walton C."/>
            <person name="Young S.K."/>
            <person name="Zeng Q."/>
            <person name="Gargeya S."/>
            <person name="Fitzgerald M."/>
            <person name="Haas B."/>
            <person name="Abouelleil A."/>
            <person name="Allen A.W."/>
            <person name="Alvarado L."/>
            <person name="Arachchi H.M."/>
            <person name="Berlin A.M."/>
            <person name="Chapman S.B."/>
            <person name="Gainer-Dewar J."/>
            <person name="Goldberg J."/>
            <person name="Griggs A."/>
            <person name="Gujja S."/>
            <person name="Hansen M."/>
            <person name="Howarth C."/>
            <person name="Imamovic A."/>
            <person name="Ireland A."/>
            <person name="Larimer J."/>
            <person name="McCowan C."/>
            <person name="Murphy C."/>
            <person name="Pearson M."/>
            <person name="Poon T.W."/>
            <person name="Priest M."/>
            <person name="Roberts A."/>
            <person name="Saif S."/>
            <person name="Shea T."/>
            <person name="Sisk P."/>
            <person name="Sykes S."/>
            <person name="Wortman J."/>
            <person name="Nusbaum C."/>
            <person name="Birren B."/>
        </authorList>
    </citation>
    <scope>NUCLEOTIDE SEQUENCE [LARGE SCALE GENOMIC DNA]</scope>
    <source>
        <strain evidence="4">maculatus3</strain>
    </source>
</reference>
<reference evidence="3" key="2">
    <citation type="submission" date="2020-05" db="UniProtKB">
        <authorList>
            <consortium name="EnsemblMetazoa"/>
        </authorList>
    </citation>
    <scope>IDENTIFICATION</scope>
    <source>
        <strain evidence="3">maculatus3</strain>
    </source>
</reference>
<evidence type="ECO:0000313" key="3">
    <source>
        <dbReference type="EnsemblMetazoa" id="AMAM010390-PA"/>
    </source>
</evidence>
<accession>A0A182SNP2</accession>
<keyword evidence="2" id="KW-0812">Transmembrane</keyword>
<evidence type="ECO:0000256" key="1">
    <source>
        <dbReference type="SAM" id="MobiDB-lite"/>
    </source>
</evidence>
<dbReference type="Proteomes" id="UP000075901">
    <property type="component" value="Unassembled WGS sequence"/>
</dbReference>
<feature type="region of interest" description="Disordered" evidence="1">
    <location>
        <begin position="177"/>
        <end position="212"/>
    </location>
</feature>
<evidence type="ECO:0000256" key="2">
    <source>
        <dbReference type="SAM" id="Phobius"/>
    </source>
</evidence>
<evidence type="ECO:0000313" key="4">
    <source>
        <dbReference type="Proteomes" id="UP000075901"/>
    </source>
</evidence>
<sequence length="277" mass="30894">MSNINALETKKLTTVRSLFSWCTLHATYRCSFRSNALCTSEKPPLPSSISNRYRSFSTGWLLKRDCAKGNQSKVKEQLSNSTITTYLILVVYSFQLADVQISLALQLLHLELQISILLLECALAQLQYLVTLVILLQRERAIAAHYRVRLQERTVIAIMQRRPTSTTADIARTAPYHSATAHRHDRTRTHSSTARTGASPIGGTTGTTRSSTGRRRIISLSATLTVGGPLLHQQLLLAIDFLPFGSDFFLASGGEKEKKKRKHTRFILHVLQGGNMS</sequence>
<keyword evidence="2" id="KW-1133">Transmembrane helix</keyword>
<feature type="transmembrane region" description="Helical" evidence="2">
    <location>
        <begin position="114"/>
        <end position="136"/>
    </location>
</feature>
<protein>
    <submittedName>
        <fullName evidence="3">Uncharacterized protein</fullName>
    </submittedName>
</protein>
<dbReference type="EnsemblMetazoa" id="AMAM010390-RA">
    <property type="protein sequence ID" value="AMAM010390-PA"/>
    <property type="gene ID" value="AMAM010390"/>
</dbReference>
<keyword evidence="4" id="KW-1185">Reference proteome</keyword>
<dbReference type="VEuPathDB" id="VectorBase:AMAM010390"/>
<proteinExistence type="predicted"/>
<dbReference type="AlphaFoldDB" id="A0A182SNP2"/>
<feature type="transmembrane region" description="Helical" evidence="2">
    <location>
        <begin position="83"/>
        <end position="108"/>
    </location>
</feature>
<organism evidence="3 4">
    <name type="scientific">Anopheles maculatus</name>
    <dbReference type="NCBI Taxonomy" id="74869"/>
    <lineage>
        <taxon>Eukaryota</taxon>
        <taxon>Metazoa</taxon>
        <taxon>Ecdysozoa</taxon>
        <taxon>Arthropoda</taxon>
        <taxon>Hexapoda</taxon>
        <taxon>Insecta</taxon>
        <taxon>Pterygota</taxon>
        <taxon>Neoptera</taxon>
        <taxon>Endopterygota</taxon>
        <taxon>Diptera</taxon>
        <taxon>Nematocera</taxon>
        <taxon>Culicoidea</taxon>
        <taxon>Culicidae</taxon>
        <taxon>Anophelinae</taxon>
        <taxon>Anopheles</taxon>
        <taxon>Anopheles maculatus group</taxon>
    </lineage>
</organism>
<keyword evidence="2" id="KW-0472">Membrane</keyword>